<dbReference type="RefSeq" id="WP_090739737.1">
    <property type="nucleotide sequence ID" value="NZ_FMVT01000001.1"/>
</dbReference>
<dbReference type="PANTHER" id="PTHR30055">
    <property type="entry name" value="HTH-TYPE TRANSCRIPTIONAL REGULATOR RUTR"/>
    <property type="match status" value="1"/>
</dbReference>
<dbReference type="PANTHER" id="PTHR30055:SF238">
    <property type="entry name" value="MYCOFACTOCIN BIOSYNTHESIS TRANSCRIPTIONAL REGULATOR MFTR-RELATED"/>
    <property type="match status" value="1"/>
</dbReference>
<feature type="DNA-binding region" description="H-T-H motif" evidence="4">
    <location>
        <begin position="34"/>
        <end position="53"/>
    </location>
</feature>
<gene>
    <name evidence="6" type="ORF">SAMN05660710_00305</name>
</gene>
<evidence type="ECO:0000259" key="5">
    <source>
        <dbReference type="PROSITE" id="PS50977"/>
    </source>
</evidence>
<evidence type="ECO:0000313" key="7">
    <source>
        <dbReference type="Proteomes" id="UP000199502"/>
    </source>
</evidence>
<proteinExistence type="predicted"/>
<evidence type="ECO:0000313" key="6">
    <source>
        <dbReference type="EMBL" id="SCX94477.1"/>
    </source>
</evidence>
<keyword evidence="1" id="KW-0805">Transcription regulation</keyword>
<dbReference type="InterPro" id="IPR050109">
    <property type="entry name" value="HTH-type_TetR-like_transc_reg"/>
</dbReference>
<keyword evidence="3" id="KW-0804">Transcription</keyword>
<dbReference type="InterPro" id="IPR001647">
    <property type="entry name" value="HTH_TetR"/>
</dbReference>
<name>A0A1G5BWN4_9RHOB</name>
<dbReference type="PROSITE" id="PS50977">
    <property type="entry name" value="HTH_TETR_2"/>
    <property type="match status" value="1"/>
</dbReference>
<dbReference type="EMBL" id="FMVT01000001">
    <property type="protein sequence ID" value="SCX94477.1"/>
    <property type="molecule type" value="Genomic_DNA"/>
</dbReference>
<evidence type="ECO:0000256" key="1">
    <source>
        <dbReference type="ARBA" id="ARBA00023015"/>
    </source>
</evidence>
<keyword evidence="2 4" id="KW-0238">DNA-binding</keyword>
<evidence type="ECO:0000256" key="2">
    <source>
        <dbReference type="ARBA" id="ARBA00023125"/>
    </source>
</evidence>
<dbReference type="Proteomes" id="UP000199502">
    <property type="component" value="Unassembled WGS sequence"/>
</dbReference>
<sequence length="195" mass="21451">MSSDLRERRRRQTADDIQRAALRLALRCGFEALTTEAIAAEAGVSPRTFFNYYANKQAALLGRPPRMDADEACWIVHSDAPLLDDLVALLTGLVEDGARLDRPKIRMVRQVLDASPELEPLFHDMLEGNTRVLAGLLQQRLGMDAPAEAELIAGLATGALSHAVRDWASADDLPAAEIKVLLRRRLQAVCRLLCA</sequence>
<dbReference type="AlphaFoldDB" id="A0A1G5BWN4"/>
<protein>
    <submittedName>
        <fullName evidence="6">Transcriptional regulator, TetR family</fullName>
    </submittedName>
</protein>
<dbReference type="SUPFAM" id="SSF46689">
    <property type="entry name" value="Homeodomain-like"/>
    <property type="match status" value="1"/>
</dbReference>
<dbReference type="InterPro" id="IPR009057">
    <property type="entry name" value="Homeodomain-like_sf"/>
</dbReference>
<organism evidence="6 7">
    <name type="scientific">Paracoccus tibetensis</name>
    <dbReference type="NCBI Taxonomy" id="336292"/>
    <lineage>
        <taxon>Bacteria</taxon>
        <taxon>Pseudomonadati</taxon>
        <taxon>Pseudomonadota</taxon>
        <taxon>Alphaproteobacteria</taxon>
        <taxon>Rhodobacterales</taxon>
        <taxon>Paracoccaceae</taxon>
        <taxon>Paracoccus</taxon>
    </lineage>
</organism>
<dbReference type="GO" id="GO:0003700">
    <property type="term" value="F:DNA-binding transcription factor activity"/>
    <property type="evidence" value="ECO:0007669"/>
    <property type="project" value="TreeGrafter"/>
</dbReference>
<dbReference type="STRING" id="336292.SAMN05660710_00305"/>
<dbReference type="GO" id="GO:0000976">
    <property type="term" value="F:transcription cis-regulatory region binding"/>
    <property type="evidence" value="ECO:0007669"/>
    <property type="project" value="TreeGrafter"/>
</dbReference>
<accession>A0A1G5BWN4</accession>
<dbReference type="Pfam" id="PF00440">
    <property type="entry name" value="TetR_N"/>
    <property type="match status" value="1"/>
</dbReference>
<keyword evidence="7" id="KW-1185">Reference proteome</keyword>
<feature type="domain" description="HTH tetR-type" evidence="5">
    <location>
        <begin position="11"/>
        <end position="71"/>
    </location>
</feature>
<dbReference type="Gene3D" id="1.10.357.10">
    <property type="entry name" value="Tetracycline Repressor, domain 2"/>
    <property type="match status" value="1"/>
</dbReference>
<evidence type="ECO:0000256" key="3">
    <source>
        <dbReference type="ARBA" id="ARBA00023163"/>
    </source>
</evidence>
<reference evidence="6 7" key="1">
    <citation type="submission" date="2016-10" db="EMBL/GenBank/DDBJ databases">
        <authorList>
            <person name="de Groot N.N."/>
        </authorList>
    </citation>
    <scope>NUCLEOTIDE SEQUENCE [LARGE SCALE GENOMIC DNA]</scope>
    <source>
        <strain evidence="6 7">CGMCC 1.8925</strain>
    </source>
</reference>
<evidence type="ECO:0000256" key="4">
    <source>
        <dbReference type="PROSITE-ProRule" id="PRU00335"/>
    </source>
</evidence>